<feature type="transmembrane region" description="Helical" evidence="14">
    <location>
        <begin position="427"/>
        <end position="445"/>
    </location>
</feature>
<dbReference type="Proteomes" id="UP000199520">
    <property type="component" value="Unassembled WGS sequence"/>
</dbReference>
<dbReference type="OrthoDB" id="9806130at2"/>
<dbReference type="InterPro" id="IPR003594">
    <property type="entry name" value="HATPase_dom"/>
</dbReference>
<dbReference type="InterPro" id="IPR003852">
    <property type="entry name" value="Sig_transdc_His_kinase_KdpD_N"/>
</dbReference>
<dbReference type="Pfam" id="PF02702">
    <property type="entry name" value="KdpD"/>
    <property type="match status" value="1"/>
</dbReference>
<keyword evidence="8 16" id="KW-0418">Kinase</keyword>
<dbReference type="InterPro" id="IPR036890">
    <property type="entry name" value="HATPase_C_sf"/>
</dbReference>
<dbReference type="EMBL" id="FOTS01000021">
    <property type="protein sequence ID" value="SFL84695.1"/>
    <property type="molecule type" value="Genomic_DNA"/>
</dbReference>
<dbReference type="CDD" id="cd00082">
    <property type="entry name" value="HisKA"/>
    <property type="match status" value="1"/>
</dbReference>
<evidence type="ECO:0000256" key="1">
    <source>
        <dbReference type="ARBA" id="ARBA00000085"/>
    </source>
</evidence>
<evidence type="ECO:0000313" key="17">
    <source>
        <dbReference type="Proteomes" id="UP000199520"/>
    </source>
</evidence>
<dbReference type="GO" id="GO:0042802">
    <property type="term" value="F:identical protein binding"/>
    <property type="evidence" value="ECO:0007669"/>
    <property type="project" value="UniProtKB-ARBA"/>
</dbReference>
<dbReference type="Gene3D" id="3.40.50.300">
    <property type="entry name" value="P-loop containing nucleotide triphosphate hydrolases"/>
    <property type="match status" value="1"/>
</dbReference>
<keyword evidence="12 14" id="KW-0472">Membrane</keyword>
<dbReference type="GO" id="GO:0005524">
    <property type="term" value="F:ATP binding"/>
    <property type="evidence" value="ECO:0007669"/>
    <property type="project" value="UniProtKB-KW"/>
</dbReference>
<dbReference type="CDD" id="cd01987">
    <property type="entry name" value="USP_KdpD-like"/>
    <property type="match status" value="1"/>
</dbReference>
<dbReference type="Gene3D" id="1.20.120.620">
    <property type="entry name" value="Backbone structure of the membrane domain of e. Coli histidine kinase receptor kdpd"/>
    <property type="match status" value="1"/>
</dbReference>
<dbReference type="PANTHER" id="PTHR45569">
    <property type="entry name" value="SENSOR PROTEIN KDPD"/>
    <property type="match status" value="1"/>
</dbReference>
<accession>A0A1I4L105</accession>
<dbReference type="SUPFAM" id="SSF55874">
    <property type="entry name" value="ATPase domain of HSP90 chaperone/DNA topoisomerase II/histidine kinase"/>
    <property type="match status" value="1"/>
</dbReference>
<dbReference type="InterPro" id="IPR029016">
    <property type="entry name" value="GAF-like_dom_sf"/>
</dbReference>
<keyword evidence="4" id="KW-0597">Phosphoprotein</keyword>
<comment type="subcellular location">
    <subcellularLocation>
        <location evidence="2">Membrane</location>
        <topology evidence="2">Multi-pass membrane protein</topology>
    </subcellularLocation>
</comment>
<dbReference type="InterPro" id="IPR003661">
    <property type="entry name" value="HisK_dim/P_dom"/>
</dbReference>
<evidence type="ECO:0000256" key="8">
    <source>
        <dbReference type="ARBA" id="ARBA00022777"/>
    </source>
</evidence>
<dbReference type="SMART" id="SM00388">
    <property type="entry name" value="HisKA"/>
    <property type="match status" value="1"/>
</dbReference>
<dbReference type="InterPro" id="IPR025201">
    <property type="entry name" value="KdpD_TM"/>
</dbReference>
<dbReference type="CDD" id="cd00075">
    <property type="entry name" value="HATPase"/>
    <property type="match status" value="1"/>
</dbReference>
<organism evidence="16 17">
    <name type="scientific">Pelosinus propionicus DSM 13327</name>
    <dbReference type="NCBI Taxonomy" id="1123291"/>
    <lineage>
        <taxon>Bacteria</taxon>
        <taxon>Bacillati</taxon>
        <taxon>Bacillota</taxon>
        <taxon>Negativicutes</taxon>
        <taxon>Selenomonadales</taxon>
        <taxon>Sporomusaceae</taxon>
        <taxon>Pelosinus</taxon>
    </lineage>
</organism>
<evidence type="ECO:0000256" key="3">
    <source>
        <dbReference type="ARBA" id="ARBA00012438"/>
    </source>
</evidence>
<dbReference type="InterPro" id="IPR052023">
    <property type="entry name" value="Histidine_kinase_KdpD"/>
</dbReference>
<dbReference type="InterPro" id="IPR005467">
    <property type="entry name" value="His_kinase_dom"/>
</dbReference>
<keyword evidence="9" id="KW-0067">ATP-binding</keyword>
<dbReference type="GO" id="GO:0005886">
    <property type="term" value="C:plasma membrane"/>
    <property type="evidence" value="ECO:0007669"/>
    <property type="project" value="TreeGrafter"/>
</dbReference>
<keyword evidence="6 14" id="KW-0812">Transmembrane</keyword>
<dbReference type="SUPFAM" id="SSF52540">
    <property type="entry name" value="P-loop containing nucleoside triphosphate hydrolases"/>
    <property type="match status" value="1"/>
</dbReference>
<comment type="function">
    <text evidence="13">Member of the two-component regulatory system KdpD/KdpE involved in the regulation of the kdp operon. KdpD may function as a membrane-associated protein kinase that phosphorylates KdpE in response to environmental signals.</text>
</comment>
<dbReference type="PRINTS" id="PR00344">
    <property type="entry name" value="BCTRLSENSOR"/>
</dbReference>
<protein>
    <recommendedName>
        <fullName evidence="3">histidine kinase</fullName>
        <ecNumber evidence="3">2.7.13.3</ecNumber>
    </recommendedName>
</protein>
<dbReference type="RefSeq" id="WP_090937666.1">
    <property type="nucleotide sequence ID" value="NZ_FOTS01000021.1"/>
</dbReference>
<dbReference type="Pfam" id="PF00582">
    <property type="entry name" value="Usp"/>
    <property type="match status" value="1"/>
</dbReference>
<dbReference type="Pfam" id="PF13493">
    <property type="entry name" value="DUF4118"/>
    <property type="match status" value="1"/>
</dbReference>
<dbReference type="FunFam" id="3.40.50.300:FF:000483">
    <property type="entry name" value="Sensor histidine kinase KdpD"/>
    <property type="match status" value="1"/>
</dbReference>
<dbReference type="Pfam" id="PF13492">
    <property type="entry name" value="GAF_3"/>
    <property type="match status" value="1"/>
</dbReference>
<dbReference type="InterPro" id="IPR006016">
    <property type="entry name" value="UspA"/>
</dbReference>
<dbReference type="InterPro" id="IPR027417">
    <property type="entry name" value="P-loop_NTPase"/>
</dbReference>
<evidence type="ECO:0000256" key="14">
    <source>
        <dbReference type="SAM" id="Phobius"/>
    </source>
</evidence>
<keyword evidence="7" id="KW-0547">Nucleotide-binding</keyword>
<feature type="transmembrane region" description="Helical" evidence="14">
    <location>
        <begin position="478"/>
        <end position="495"/>
    </location>
</feature>
<dbReference type="InterPro" id="IPR038318">
    <property type="entry name" value="KdpD_sf"/>
</dbReference>
<keyword evidence="10 14" id="KW-1133">Transmembrane helix</keyword>
<proteinExistence type="predicted"/>
<dbReference type="PROSITE" id="PS50109">
    <property type="entry name" value="HIS_KIN"/>
    <property type="match status" value="1"/>
</dbReference>
<sequence>MPEASKEKKRPDPDVLLAKLNKETRGKLTVFLGAAAGVGKTYTMLKTAHEMLDSGADVVIGWVETHKRQETEKMVEGLPRLPAKEIEYRGKILHEMDIDAILARRPQIVLVDELAHTNAAGSRHVRRFQDVEEILNAGIDVSTTINIQHIESLNDIVAQITGVTVRETVPDSIVEQADQVQLIDIPPNELIKRLKEGKIYMPHQAELALNKFFRPGNINALRELSLRFTAYRVDKELNEYMQEHDIPGPWPAGERVMVCVSASPFSAQLIRAARRLARGLQAELLAVHVDTPRRSGSSERERDRIFRNMRLADELGAKTISIVGKDLTEEILRMTREHNVTHLVVGKPLRGRLWEWLNGGAVVDKLIRYSGGINIHVIQGNTEVKDEPKVKTIAPKKVIHWWHYIAGLLMIIVMTAGNWWWRHYLEPVHFMLLYFLPVLLSAVWWGKGPAYMTALCSAIFFDFFFIAPIFTFSISDLPYMWSLPLFLFVSFIIGGQTEKLRVEATLARQREKTTGALYSFSREIAAVVDIGVIVGILAEQVWQTLDKSVAVFLPQENEKLVLAAEAGPVKIDEDAGERAVAVWTFEHGEIAGHCTDTLPGARYMYLPLTTSQNTVGVLGIEIHEEILTSPQKRLMEAWAGLAAIAVERVKLAEQARQAALLAESDQLRTALFNSISHELRTPLSSITGAISGLMDTDGVYSENDKKELLETVKEGADRMDRLVSNLLDTARLESGMMQLKKDWCDIEDITGTALRRVGECIKGRELLVNIAPALPMIKADCVLLEQVMVNLLDNACKYSPQGSEIVITASQDKAAIQVSIADRGTGIPAENVMRVFDKFYRVEQPKKVNGTGLGLSICKGIIEAHGGTIQAENRPRGGAVMTFTLPWEEQPPMYMA</sequence>
<dbReference type="PANTHER" id="PTHR45569:SF1">
    <property type="entry name" value="SENSOR PROTEIN KDPD"/>
    <property type="match status" value="1"/>
</dbReference>
<dbReference type="InterPro" id="IPR003018">
    <property type="entry name" value="GAF"/>
</dbReference>
<feature type="domain" description="Histidine kinase" evidence="15">
    <location>
        <begin position="674"/>
        <end position="889"/>
    </location>
</feature>
<dbReference type="Gene3D" id="1.10.287.130">
    <property type="match status" value="1"/>
</dbReference>
<evidence type="ECO:0000256" key="9">
    <source>
        <dbReference type="ARBA" id="ARBA00022840"/>
    </source>
</evidence>
<dbReference type="SUPFAM" id="SSF47384">
    <property type="entry name" value="Homodimeric domain of signal transducing histidine kinase"/>
    <property type="match status" value="1"/>
</dbReference>
<dbReference type="AlphaFoldDB" id="A0A1I4L105"/>
<dbReference type="InterPro" id="IPR004358">
    <property type="entry name" value="Sig_transdc_His_kin-like_C"/>
</dbReference>
<dbReference type="Pfam" id="PF02518">
    <property type="entry name" value="HATPase_c"/>
    <property type="match status" value="1"/>
</dbReference>
<evidence type="ECO:0000256" key="2">
    <source>
        <dbReference type="ARBA" id="ARBA00004141"/>
    </source>
</evidence>
<feature type="transmembrane region" description="Helical" evidence="14">
    <location>
        <begin position="452"/>
        <end position="472"/>
    </location>
</feature>
<dbReference type="FunFam" id="3.30.565.10:FF:000042">
    <property type="entry name" value="Two-component sensor histidine kinase KdpD"/>
    <property type="match status" value="1"/>
</dbReference>
<keyword evidence="17" id="KW-1185">Reference proteome</keyword>
<dbReference type="InterPro" id="IPR036097">
    <property type="entry name" value="HisK_dim/P_sf"/>
</dbReference>
<evidence type="ECO:0000256" key="7">
    <source>
        <dbReference type="ARBA" id="ARBA00022741"/>
    </source>
</evidence>
<dbReference type="GO" id="GO:0005737">
    <property type="term" value="C:cytoplasm"/>
    <property type="evidence" value="ECO:0007669"/>
    <property type="project" value="UniProtKB-ARBA"/>
</dbReference>
<comment type="catalytic activity">
    <reaction evidence="1">
        <text>ATP + protein L-histidine = ADP + protein N-phospho-L-histidine.</text>
        <dbReference type="EC" id="2.7.13.3"/>
    </reaction>
</comment>
<dbReference type="SUPFAM" id="SSF52402">
    <property type="entry name" value="Adenine nucleotide alpha hydrolases-like"/>
    <property type="match status" value="1"/>
</dbReference>
<evidence type="ECO:0000256" key="4">
    <source>
        <dbReference type="ARBA" id="ARBA00022553"/>
    </source>
</evidence>
<evidence type="ECO:0000256" key="13">
    <source>
        <dbReference type="ARBA" id="ARBA00057300"/>
    </source>
</evidence>
<keyword evidence="5" id="KW-0808">Transferase</keyword>
<dbReference type="STRING" id="1123291.SAMN04490355_102121"/>
<evidence type="ECO:0000256" key="11">
    <source>
        <dbReference type="ARBA" id="ARBA00023012"/>
    </source>
</evidence>
<keyword evidence="11" id="KW-0902">Two-component regulatory system</keyword>
<dbReference type="Gene3D" id="3.30.565.10">
    <property type="entry name" value="Histidine kinase-like ATPase, C-terminal domain"/>
    <property type="match status" value="1"/>
</dbReference>
<evidence type="ECO:0000256" key="10">
    <source>
        <dbReference type="ARBA" id="ARBA00022989"/>
    </source>
</evidence>
<evidence type="ECO:0000256" key="6">
    <source>
        <dbReference type="ARBA" id="ARBA00022692"/>
    </source>
</evidence>
<dbReference type="EC" id="2.7.13.3" evidence="3"/>
<evidence type="ECO:0000313" key="16">
    <source>
        <dbReference type="EMBL" id="SFL84695.1"/>
    </source>
</evidence>
<dbReference type="InterPro" id="IPR014729">
    <property type="entry name" value="Rossmann-like_a/b/a_fold"/>
</dbReference>
<reference evidence="17" key="1">
    <citation type="submission" date="2016-10" db="EMBL/GenBank/DDBJ databases">
        <authorList>
            <person name="Varghese N."/>
            <person name="Submissions S."/>
        </authorList>
    </citation>
    <scope>NUCLEOTIDE SEQUENCE [LARGE SCALE GENOMIC DNA]</scope>
    <source>
        <strain evidence="17">DSM 13327</strain>
    </source>
</reference>
<dbReference type="Gene3D" id="3.30.450.40">
    <property type="match status" value="1"/>
</dbReference>
<evidence type="ECO:0000259" key="15">
    <source>
        <dbReference type="PROSITE" id="PS50109"/>
    </source>
</evidence>
<evidence type="ECO:0000256" key="5">
    <source>
        <dbReference type="ARBA" id="ARBA00022679"/>
    </source>
</evidence>
<dbReference type="Pfam" id="PF00512">
    <property type="entry name" value="HisKA"/>
    <property type="match status" value="1"/>
</dbReference>
<dbReference type="GO" id="GO:0000155">
    <property type="term" value="F:phosphorelay sensor kinase activity"/>
    <property type="evidence" value="ECO:0007669"/>
    <property type="project" value="InterPro"/>
</dbReference>
<evidence type="ECO:0000256" key="12">
    <source>
        <dbReference type="ARBA" id="ARBA00023136"/>
    </source>
</evidence>
<dbReference type="SMART" id="SM00387">
    <property type="entry name" value="HATPase_c"/>
    <property type="match status" value="1"/>
</dbReference>
<gene>
    <name evidence="16" type="ORF">SAMN04490355_102121</name>
</gene>
<dbReference type="SUPFAM" id="SSF55781">
    <property type="entry name" value="GAF domain-like"/>
    <property type="match status" value="1"/>
</dbReference>
<feature type="transmembrane region" description="Helical" evidence="14">
    <location>
        <begin position="401"/>
        <end position="421"/>
    </location>
</feature>
<name>A0A1I4L105_9FIRM</name>
<dbReference type="Gene3D" id="3.40.50.620">
    <property type="entry name" value="HUPs"/>
    <property type="match status" value="1"/>
</dbReference>